<feature type="transmembrane region" description="Helical" evidence="1">
    <location>
        <begin position="28"/>
        <end position="45"/>
    </location>
</feature>
<dbReference type="Proteomes" id="UP000272400">
    <property type="component" value="Unassembled WGS sequence"/>
</dbReference>
<gene>
    <name evidence="2" type="ORF">EDD29_0767</name>
</gene>
<protein>
    <submittedName>
        <fullName evidence="2">Uncharacterized protein</fullName>
    </submittedName>
</protein>
<organism evidence="2 3">
    <name type="scientific">Actinocorallia herbida</name>
    <dbReference type="NCBI Taxonomy" id="58109"/>
    <lineage>
        <taxon>Bacteria</taxon>
        <taxon>Bacillati</taxon>
        <taxon>Actinomycetota</taxon>
        <taxon>Actinomycetes</taxon>
        <taxon>Streptosporangiales</taxon>
        <taxon>Thermomonosporaceae</taxon>
        <taxon>Actinocorallia</taxon>
    </lineage>
</organism>
<comment type="caution">
    <text evidence="2">The sequence shown here is derived from an EMBL/GenBank/DDBJ whole genome shotgun (WGS) entry which is preliminary data.</text>
</comment>
<sequence>MTALLILVMIAVPAACFAWLLRGLDPLGRATAGVAASLCLLILVPQTMIIVRAWSPVGGLAVVAGICALVATAAWLRRPSAGAEAAVPAARQDDEDWIFDE</sequence>
<keyword evidence="1" id="KW-0472">Membrane</keyword>
<name>A0A3N1CPP6_9ACTN</name>
<accession>A0A3N1CPP6</accession>
<keyword evidence="3" id="KW-1185">Reference proteome</keyword>
<feature type="transmembrane region" description="Helical" evidence="1">
    <location>
        <begin position="57"/>
        <end position="76"/>
    </location>
</feature>
<dbReference type="AlphaFoldDB" id="A0A3N1CPP6"/>
<evidence type="ECO:0000313" key="3">
    <source>
        <dbReference type="Proteomes" id="UP000272400"/>
    </source>
</evidence>
<keyword evidence="1" id="KW-0812">Transmembrane</keyword>
<dbReference type="EMBL" id="RJKE01000001">
    <property type="protein sequence ID" value="ROO83272.1"/>
    <property type="molecule type" value="Genomic_DNA"/>
</dbReference>
<proteinExistence type="predicted"/>
<reference evidence="2 3" key="1">
    <citation type="submission" date="2018-11" db="EMBL/GenBank/DDBJ databases">
        <title>Sequencing the genomes of 1000 actinobacteria strains.</title>
        <authorList>
            <person name="Klenk H.-P."/>
        </authorList>
    </citation>
    <scope>NUCLEOTIDE SEQUENCE [LARGE SCALE GENOMIC DNA]</scope>
    <source>
        <strain evidence="2 3">DSM 44254</strain>
    </source>
</reference>
<evidence type="ECO:0000313" key="2">
    <source>
        <dbReference type="EMBL" id="ROO83272.1"/>
    </source>
</evidence>
<keyword evidence="1" id="KW-1133">Transmembrane helix</keyword>
<evidence type="ECO:0000256" key="1">
    <source>
        <dbReference type="SAM" id="Phobius"/>
    </source>
</evidence>